<dbReference type="AlphaFoldDB" id="A0A0B7FMS0"/>
<keyword evidence="3" id="KW-1185">Reference proteome</keyword>
<feature type="coiled-coil region" evidence="1">
    <location>
        <begin position="101"/>
        <end position="131"/>
    </location>
</feature>
<evidence type="ECO:0000256" key="1">
    <source>
        <dbReference type="SAM" id="Coils"/>
    </source>
</evidence>
<organism evidence="2 3">
    <name type="scientific">Thanatephorus cucumeris (strain AG1-IB / isolate 7/3/14)</name>
    <name type="common">Lettuce bottom rot fungus</name>
    <name type="synonym">Rhizoctonia solani</name>
    <dbReference type="NCBI Taxonomy" id="1108050"/>
    <lineage>
        <taxon>Eukaryota</taxon>
        <taxon>Fungi</taxon>
        <taxon>Dikarya</taxon>
        <taxon>Basidiomycota</taxon>
        <taxon>Agaricomycotina</taxon>
        <taxon>Agaricomycetes</taxon>
        <taxon>Cantharellales</taxon>
        <taxon>Ceratobasidiaceae</taxon>
        <taxon>Rhizoctonia</taxon>
        <taxon>Rhizoctonia solani AG-1</taxon>
    </lineage>
</organism>
<reference evidence="2 3" key="1">
    <citation type="submission" date="2014-11" db="EMBL/GenBank/DDBJ databases">
        <authorList>
            <person name="Wibberg Daniel"/>
        </authorList>
    </citation>
    <scope>NUCLEOTIDE SEQUENCE [LARGE SCALE GENOMIC DNA]</scope>
    <source>
        <strain evidence="2">Rhizoctonia solani AG1-IB 7/3/14</strain>
    </source>
</reference>
<keyword evidence="1" id="KW-0175">Coiled coil</keyword>
<gene>
    <name evidence="2" type="ORF">RSOLAG1IB_03179</name>
</gene>
<dbReference type="Proteomes" id="UP000059188">
    <property type="component" value="Unassembled WGS sequence"/>
</dbReference>
<sequence length="144" mass="16370">MVPHLGLVARQPVIKVSQYTSPNRQMSLPASENELGADATLPWLLSPKWTPSELALSRKRSTKPPKEALAEISKLYLLLQPQFDYPSLQFEDGEPVMTEPYAETQHHLTKLQELLDDLEALKVSREDEDRKVKLAGDIRRLPRS</sequence>
<proteinExistence type="predicted"/>
<evidence type="ECO:0000313" key="2">
    <source>
        <dbReference type="EMBL" id="CEL59246.1"/>
    </source>
</evidence>
<accession>A0A0B7FMS0</accession>
<dbReference type="EMBL" id="LN679103">
    <property type="protein sequence ID" value="CEL59246.1"/>
    <property type="molecule type" value="Genomic_DNA"/>
</dbReference>
<protein>
    <submittedName>
        <fullName evidence="2">Uncharacterized protein</fullName>
    </submittedName>
</protein>
<evidence type="ECO:0000313" key="3">
    <source>
        <dbReference type="Proteomes" id="UP000059188"/>
    </source>
</evidence>
<dbReference type="OrthoDB" id="3246838at2759"/>
<name>A0A0B7FMS0_THACB</name>